<dbReference type="EMBL" id="KV440972">
    <property type="protein sequence ID" value="OAD79577.1"/>
    <property type="molecule type" value="Genomic_DNA"/>
</dbReference>
<dbReference type="AlphaFoldDB" id="A0A167QEB4"/>
<dbReference type="InParanoid" id="A0A167QEB4"/>
<evidence type="ECO:0000313" key="1">
    <source>
        <dbReference type="EMBL" id="OAD79577.1"/>
    </source>
</evidence>
<dbReference type="VEuPathDB" id="FungiDB:PHYBLDRAFT_162634"/>
<keyword evidence="2" id="KW-1185">Reference proteome</keyword>
<evidence type="ECO:0008006" key="3">
    <source>
        <dbReference type="Google" id="ProtNLM"/>
    </source>
</evidence>
<dbReference type="RefSeq" id="XP_018297617.1">
    <property type="nucleotide sequence ID" value="XM_018434669.1"/>
</dbReference>
<reference evidence="2" key="1">
    <citation type="submission" date="2015-06" db="EMBL/GenBank/DDBJ databases">
        <title>Expansion of signal transduction pathways in fungi by whole-genome duplication.</title>
        <authorList>
            <consortium name="DOE Joint Genome Institute"/>
            <person name="Corrochano L.M."/>
            <person name="Kuo A."/>
            <person name="Marcet-Houben M."/>
            <person name="Polaino S."/>
            <person name="Salamov A."/>
            <person name="Villalobos J.M."/>
            <person name="Alvarez M.I."/>
            <person name="Avalos J."/>
            <person name="Benito E.P."/>
            <person name="Benoit I."/>
            <person name="Burger G."/>
            <person name="Camino L.P."/>
            <person name="Canovas D."/>
            <person name="Cerda-Olmedo E."/>
            <person name="Cheng J.-F."/>
            <person name="Dominguez A."/>
            <person name="Elias M."/>
            <person name="Eslava A.P."/>
            <person name="Glaser F."/>
            <person name="Grimwood J."/>
            <person name="Gutierrez G."/>
            <person name="Heitman J."/>
            <person name="Henrissat B."/>
            <person name="Iturriaga E.A."/>
            <person name="Lang B.F."/>
            <person name="Lavin J.L."/>
            <person name="Lee S."/>
            <person name="Li W."/>
            <person name="Lindquist E."/>
            <person name="Lopez-Garcia S."/>
            <person name="Luque E.M."/>
            <person name="Marcos A.T."/>
            <person name="Martin J."/>
            <person name="McCluskey K."/>
            <person name="Medina H.R."/>
            <person name="Miralles-Duran A."/>
            <person name="Miyazaki A."/>
            <person name="Munoz-Torres E."/>
            <person name="Oguiza J.A."/>
            <person name="Ohm R."/>
            <person name="Olmedo M."/>
            <person name="Orejas M."/>
            <person name="Ortiz-Castellanos L."/>
            <person name="Pisabarro A.G."/>
            <person name="Rodriguez-Romero J."/>
            <person name="Ruiz-Herrera J."/>
            <person name="Ruiz-Vazquez R."/>
            <person name="Sanz C."/>
            <person name="Schackwitz W."/>
            <person name="Schmutz J."/>
            <person name="Shahriari M."/>
            <person name="Shelest E."/>
            <person name="Silva-Franco F."/>
            <person name="Soanes D."/>
            <person name="Syed K."/>
            <person name="Tagua V.G."/>
            <person name="Talbot N.J."/>
            <person name="Thon M."/>
            <person name="De vries R.P."/>
            <person name="Wiebenga A."/>
            <person name="Yadav J.S."/>
            <person name="Braun E.L."/>
            <person name="Baker S."/>
            <person name="Garre V."/>
            <person name="Horwitz B."/>
            <person name="Torres-Martinez S."/>
            <person name="Idnurm A."/>
            <person name="Herrera-Estrella A."/>
            <person name="Gabaldon T."/>
            <person name="Grigoriev I.V."/>
        </authorList>
    </citation>
    <scope>NUCLEOTIDE SEQUENCE [LARGE SCALE GENOMIC DNA]</scope>
    <source>
        <strain evidence="2">NRRL 1555(-)</strain>
    </source>
</reference>
<name>A0A167QEB4_PHYB8</name>
<dbReference type="GeneID" id="28995575"/>
<evidence type="ECO:0000313" key="2">
    <source>
        <dbReference type="Proteomes" id="UP000077315"/>
    </source>
</evidence>
<proteinExistence type="predicted"/>
<sequence length="105" mass="12182">MVNSNRHGILKDKGESIKVQKSLGIPKSTIDVIKCFNTKGLYKSSRLQRKLKNTKRTQAAILILSDWTICVNCDPTSEIIKPDFPKRYRMRELELYLGRVIWMVD</sequence>
<gene>
    <name evidence="1" type="ORF">PHYBLDRAFT_162634</name>
</gene>
<organism evidence="1 2">
    <name type="scientific">Phycomyces blakesleeanus (strain ATCC 8743b / DSM 1359 / FGSC 10004 / NBRC 33097 / NRRL 1555)</name>
    <dbReference type="NCBI Taxonomy" id="763407"/>
    <lineage>
        <taxon>Eukaryota</taxon>
        <taxon>Fungi</taxon>
        <taxon>Fungi incertae sedis</taxon>
        <taxon>Mucoromycota</taxon>
        <taxon>Mucoromycotina</taxon>
        <taxon>Mucoromycetes</taxon>
        <taxon>Mucorales</taxon>
        <taxon>Phycomycetaceae</taxon>
        <taxon>Phycomyces</taxon>
    </lineage>
</organism>
<accession>A0A167QEB4</accession>
<dbReference type="Proteomes" id="UP000077315">
    <property type="component" value="Unassembled WGS sequence"/>
</dbReference>
<protein>
    <recommendedName>
        <fullName evidence="3">Homeodomain-like DNA binding domain-containing transcription factor</fullName>
    </recommendedName>
</protein>